<evidence type="ECO:0000256" key="5">
    <source>
        <dbReference type="ARBA" id="ARBA00022729"/>
    </source>
</evidence>
<organism evidence="11 12">
    <name type="scientific">Discina gigas</name>
    <dbReference type="NCBI Taxonomy" id="1032678"/>
    <lineage>
        <taxon>Eukaryota</taxon>
        <taxon>Fungi</taxon>
        <taxon>Dikarya</taxon>
        <taxon>Ascomycota</taxon>
        <taxon>Pezizomycotina</taxon>
        <taxon>Pezizomycetes</taxon>
        <taxon>Pezizales</taxon>
        <taxon>Discinaceae</taxon>
        <taxon>Discina</taxon>
    </lineage>
</organism>
<keyword evidence="7 9" id="KW-1133">Transmembrane helix</keyword>
<sequence>MRLLSVLLSALTLLPSALASAESPTARKISKFNAIVSSSKSRRGLIELTDTLYDDLTTGPRNFTAVVLLTALEARIGCNLCREFAPEFDLLAKSWNTAHKDGGGLFFAELDFANARTTFQKLQLTTAPVLLLFPPSVGPYADPAHTTPVKFDFAKNSIPAEEVALFIAKNSVHAPKVHRPYNWTKIGITSTVIIVSASALKLALPTLKPMLLSRTLWAALSLISILLFISGHMFNHIRKVPYVAKNGKGGVSYIAGGFSNQYGLETQIVAVMYAVLSFATISLAMKTPRIEDPGRQKAAIIIWNAVMLCAFSFLMNLFKQKNGSYPFYLPPMM</sequence>
<name>A0ABR3GSH5_9PEZI</name>
<keyword evidence="8 9" id="KW-0472">Membrane</keyword>
<keyword evidence="6" id="KW-0256">Endoplasmic reticulum</keyword>
<feature type="signal peptide" evidence="10">
    <location>
        <begin position="1"/>
        <end position="19"/>
    </location>
</feature>
<evidence type="ECO:0000256" key="4">
    <source>
        <dbReference type="ARBA" id="ARBA00022692"/>
    </source>
</evidence>
<evidence type="ECO:0000256" key="2">
    <source>
        <dbReference type="ARBA" id="ARBA00004477"/>
    </source>
</evidence>
<dbReference type="GO" id="GO:0016740">
    <property type="term" value="F:transferase activity"/>
    <property type="evidence" value="ECO:0007669"/>
    <property type="project" value="UniProtKB-KW"/>
</dbReference>
<feature type="transmembrane region" description="Helical" evidence="9">
    <location>
        <begin position="298"/>
        <end position="318"/>
    </location>
</feature>
<comment type="similarity">
    <text evidence="3">Belongs to the OST3/OST6 family.</text>
</comment>
<dbReference type="PANTHER" id="PTHR12692">
    <property type="entry name" value="DOLICHYL-DIPHOSPHOOLIGOSACCHARIDE--PROTEIN GLYCOSYLTRANSFERASE-RELATED"/>
    <property type="match status" value="1"/>
</dbReference>
<dbReference type="EMBL" id="JBBBZM010000017">
    <property type="protein sequence ID" value="KAL0638867.1"/>
    <property type="molecule type" value="Genomic_DNA"/>
</dbReference>
<keyword evidence="5 10" id="KW-0732">Signal</keyword>
<evidence type="ECO:0000256" key="10">
    <source>
        <dbReference type="SAM" id="SignalP"/>
    </source>
</evidence>
<feature type="transmembrane region" description="Helical" evidence="9">
    <location>
        <begin position="216"/>
        <end position="234"/>
    </location>
</feature>
<evidence type="ECO:0000256" key="6">
    <source>
        <dbReference type="ARBA" id="ARBA00022824"/>
    </source>
</evidence>
<feature type="transmembrane region" description="Helical" evidence="9">
    <location>
        <begin position="268"/>
        <end position="286"/>
    </location>
</feature>
<accession>A0ABR3GSH5</accession>
<dbReference type="PANTHER" id="PTHR12692:SF0">
    <property type="entry name" value="GH11935P"/>
    <property type="match status" value="1"/>
</dbReference>
<evidence type="ECO:0000313" key="11">
    <source>
        <dbReference type="EMBL" id="KAL0638867.1"/>
    </source>
</evidence>
<reference evidence="11 12" key="1">
    <citation type="submission" date="2024-02" db="EMBL/GenBank/DDBJ databases">
        <title>Discinaceae phylogenomics.</title>
        <authorList>
            <person name="Dirks A.C."/>
            <person name="James T.Y."/>
        </authorList>
    </citation>
    <scope>NUCLEOTIDE SEQUENCE [LARGE SCALE GENOMIC DNA]</scope>
    <source>
        <strain evidence="11 12">ACD0624</strain>
    </source>
</reference>
<proteinExistence type="inferred from homology"/>
<evidence type="ECO:0000256" key="9">
    <source>
        <dbReference type="SAM" id="Phobius"/>
    </source>
</evidence>
<dbReference type="Gene3D" id="3.40.30.10">
    <property type="entry name" value="Glutaredoxin"/>
    <property type="match status" value="1"/>
</dbReference>
<keyword evidence="4 9" id="KW-0812">Transmembrane</keyword>
<evidence type="ECO:0000313" key="12">
    <source>
        <dbReference type="Proteomes" id="UP001447188"/>
    </source>
</evidence>
<evidence type="ECO:0000256" key="8">
    <source>
        <dbReference type="ARBA" id="ARBA00023136"/>
    </source>
</evidence>
<evidence type="ECO:0000256" key="3">
    <source>
        <dbReference type="ARBA" id="ARBA00009561"/>
    </source>
</evidence>
<dbReference type="InterPro" id="IPR021149">
    <property type="entry name" value="OligosaccharylTrfase_OST3/OST6"/>
</dbReference>
<dbReference type="InterPro" id="IPR036249">
    <property type="entry name" value="Thioredoxin-like_sf"/>
</dbReference>
<comment type="caution">
    <text evidence="11">The sequence shown here is derived from an EMBL/GenBank/DDBJ whole genome shotgun (WGS) entry which is preliminary data.</text>
</comment>
<comment type="subcellular location">
    <subcellularLocation>
        <location evidence="2">Endoplasmic reticulum membrane</location>
        <topology evidence="2">Multi-pass membrane protein</topology>
    </subcellularLocation>
</comment>
<gene>
    <name evidence="11" type="primary">OST3</name>
    <name evidence="11" type="ORF">Q9L58_002098</name>
</gene>
<protein>
    <submittedName>
        <fullName evidence="11">Oligosaccharyl transferase subunit ost3/OST6</fullName>
    </submittedName>
</protein>
<dbReference type="Pfam" id="PF04756">
    <property type="entry name" value="OST3_OST6"/>
    <property type="match status" value="1"/>
</dbReference>
<comment type="function">
    <text evidence="1">Subunit of the oligosaccharyl transferase (OST) complex that catalyzes the initial transfer of a defined glycan (Glc(3)Man(9)GlcNAc(2) in eukaryotes) from the lipid carrier dolichol-pyrophosphate to an asparagine residue within an Asn-X-Ser/Thr consensus motif in nascent polypeptide chains, the first step in protein N-glycosylation. N-glycosylation occurs cotranslationally and the complex associates with the Sec61 complex at the channel-forming translocon complex that mediates protein translocation across the endoplasmic reticulum (ER). All subunits are required for a maximal enzyme activity.</text>
</comment>
<dbReference type="Proteomes" id="UP001447188">
    <property type="component" value="Unassembled WGS sequence"/>
</dbReference>
<feature type="chain" id="PRO_5046655883" evidence="10">
    <location>
        <begin position="20"/>
        <end position="333"/>
    </location>
</feature>
<keyword evidence="12" id="KW-1185">Reference proteome</keyword>
<dbReference type="SUPFAM" id="SSF52833">
    <property type="entry name" value="Thioredoxin-like"/>
    <property type="match status" value="1"/>
</dbReference>
<evidence type="ECO:0000256" key="7">
    <source>
        <dbReference type="ARBA" id="ARBA00022989"/>
    </source>
</evidence>
<keyword evidence="11" id="KW-0808">Transferase</keyword>
<evidence type="ECO:0000256" key="1">
    <source>
        <dbReference type="ARBA" id="ARBA00002791"/>
    </source>
</evidence>